<feature type="transmembrane region" description="Helical" evidence="1">
    <location>
        <begin position="140"/>
        <end position="167"/>
    </location>
</feature>
<feature type="transmembrane region" description="Helical" evidence="1">
    <location>
        <begin position="98"/>
        <end position="119"/>
    </location>
</feature>
<keyword evidence="1" id="KW-1133">Transmembrane helix</keyword>
<sequence length="440" mass="48763">MQFTQNVSSFFSHILGRHSLVARSSSMLLDMVLNVILAFVCIGYISAALGMLMPWLGAGYNTLLASFLLACALPYELLNTVISNANVGGKDQFYWAKYPFLVQSFGLLSSMLGAIQYLIRNYSLVKNFAETSMGTLFLKTLSGVFGAVTVTRFAVLGGMAGFLVHALSAMINWDKLLIGEEDQANTWMQYVVYALVGLGLGILLSQISIPSLVMNDDIFYAVGGLLLGGVALSYGTSFLKVVWENTLNISLPIGALLYTLVDFFNSQAVIKNLGWLTPNTQILCFAFGLFSWWNQTLVWGYNTVRSLYADKNKPVDDDYPIFVRWFYSAPEVRRVAFYTKELLLCALDLLNNRLVIQAVSQVLFTVTGFHIGLAALNTCTIFYMLNRLVILRFQSTEDKKSLVSEGIQKNTLPENSWSTYAAKGICNVPTMVCRQIGLGK</sequence>
<accession>A0ABT1L628</accession>
<evidence type="ECO:0000313" key="3">
    <source>
        <dbReference type="Proteomes" id="UP001320768"/>
    </source>
</evidence>
<keyword evidence="1" id="KW-0812">Transmembrane</keyword>
<reference evidence="2 3" key="1">
    <citation type="journal article" date="2022" name="Nat. Microbiol.">
        <title>The microbiome of a bacterivorous marine choanoflagellate contains a resource-demanding obligate bacterial associate.</title>
        <authorList>
            <person name="Needham D.M."/>
            <person name="Poirier C."/>
            <person name="Bachy C."/>
            <person name="George E.E."/>
            <person name="Wilken S."/>
            <person name="Yung C.C.M."/>
            <person name="Limardo A.J."/>
            <person name="Morando M."/>
            <person name="Sudek L."/>
            <person name="Malmstrom R.R."/>
            <person name="Keeling P.J."/>
            <person name="Santoro A.E."/>
            <person name="Worden A.Z."/>
        </authorList>
    </citation>
    <scope>NUCLEOTIDE SEQUENCE [LARGE SCALE GENOMIC DNA]</scope>
    <source>
        <strain evidence="2 3">Comchoano-2</strain>
    </source>
</reference>
<dbReference type="Proteomes" id="UP001320768">
    <property type="component" value="Unassembled WGS sequence"/>
</dbReference>
<keyword evidence="3" id="KW-1185">Reference proteome</keyword>
<feature type="transmembrane region" description="Helical" evidence="1">
    <location>
        <begin position="362"/>
        <end position="385"/>
    </location>
</feature>
<organism evidence="2 3">
    <name type="scientific">Candidatus Synchoanobacter obligatus</name>
    <dbReference type="NCBI Taxonomy" id="2919597"/>
    <lineage>
        <taxon>Bacteria</taxon>
        <taxon>Pseudomonadati</taxon>
        <taxon>Pseudomonadota</taxon>
        <taxon>Gammaproteobacteria</taxon>
        <taxon>Candidatus Comchoanobacterales</taxon>
        <taxon>Candidatus Comchoanobacteraceae</taxon>
        <taxon>Candidatus Synchoanobacter</taxon>
    </lineage>
</organism>
<dbReference type="EMBL" id="JAKUDN010000002">
    <property type="protein sequence ID" value="MCP8352615.1"/>
    <property type="molecule type" value="Genomic_DNA"/>
</dbReference>
<comment type="caution">
    <text evidence="2">The sequence shown here is derived from an EMBL/GenBank/DDBJ whole genome shotgun (WGS) entry which is preliminary data.</text>
</comment>
<gene>
    <name evidence="2" type="ORF">MKS91_04870</name>
</gene>
<feature type="transmembrane region" description="Helical" evidence="1">
    <location>
        <begin position="31"/>
        <end position="52"/>
    </location>
</feature>
<evidence type="ECO:0000256" key="1">
    <source>
        <dbReference type="SAM" id="Phobius"/>
    </source>
</evidence>
<feature type="transmembrane region" description="Helical" evidence="1">
    <location>
        <begin position="273"/>
        <end position="293"/>
    </location>
</feature>
<feature type="transmembrane region" description="Helical" evidence="1">
    <location>
        <begin position="59"/>
        <end position="78"/>
    </location>
</feature>
<proteinExistence type="predicted"/>
<keyword evidence="1" id="KW-0472">Membrane</keyword>
<protein>
    <submittedName>
        <fullName evidence="2">Uncharacterized protein</fullName>
    </submittedName>
</protein>
<dbReference type="RefSeq" id="WP_258569720.1">
    <property type="nucleotide sequence ID" value="NZ_JAKUDN010000002.1"/>
</dbReference>
<evidence type="ECO:0000313" key="2">
    <source>
        <dbReference type="EMBL" id="MCP8352615.1"/>
    </source>
</evidence>
<feature type="transmembrane region" description="Helical" evidence="1">
    <location>
        <begin position="187"/>
        <end position="205"/>
    </location>
</feature>
<name>A0ABT1L628_9GAMM</name>
<feature type="transmembrane region" description="Helical" evidence="1">
    <location>
        <begin position="241"/>
        <end position="261"/>
    </location>
</feature>
<feature type="transmembrane region" description="Helical" evidence="1">
    <location>
        <begin position="217"/>
        <end position="235"/>
    </location>
</feature>